<evidence type="ECO:0000256" key="1">
    <source>
        <dbReference type="SAM" id="MobiDB-lite"/>
    </source>
</evidence>
<comment type="caution">
    <text evidence="2">The sequence shown here is derived from an EMBL/GenBank/DDBJ whole genome shotgun (WGS) entry which is preliminary data.</text>
</comment>
<protein>
    <submittedName>
        <fullName evidence="2">Uncharacterized protein</fullName>
    </submittedName>
</protein>
<dbReference type="AlphaFoldDB" id="A0A1F6P9A6"/>
<evidence type="ECO:0000313" key="2">
    <source>
        <dbReference type="EMBL" id="OGH92620.1"/>
    </source>
</evidence>
<sequence>MDKKTRISIKANSRHKDERMKKLAETEEPYAAAPLAARVVQVEVPVVGIAIEIGHVAVPVRIHPDGPIKHTRYHPEHHSLNTL</sequence>
<evidence type="ECO:0000313" key="3">
    <source>
        <dbReference type="Proteomes" id="UP000176634"/>
    </source>
</evidence>
<gene>
    <name evidence="2" type="ORF">A2563_03015</name>
</gene>
<feature type="region of interest" description="Disordered" evidence="1">
    <location>
        <begin position="1"/>
        <end position="20"/>
    </location>
</feature>
<dbReference type="STRING" id="1798705.A2563_03015"/>
<reference evidence="2 3" key="1">
    <citation type="journal article" date="2016" name="Nat. Commun.">
        <title>Thousands of microbial genomes shed light on interconnected biogeochemical processes in an aquifer system.</title>
        <authorList>
            <person name="Anantharaman K."/>
            <person name="Brown C.T."/>
            <person name="Hug L.A."/>
            <person name="Sharon I."/>
            <person name="Castelle C.J."/>
            <person name="Probst A.J."/>
            <person name="Thomas B.C."/>
            <person name="Singh A."/>
            <person name="Wilkins M.J."/>
            <person name="Karaoz U."/>
            <person name="Brodie E.L."/>
            <person name="Williams K.H."/>
            <person name="Hubbard S.S."/>
            <person name="Banfield J.F."/>
        </authorList>
    </citation>
    <scope>NUCLEOTIDE SEQUENCE [LARGE SCALE GENOMIC DNA]</scope>
</reference>
<organism evidence="2 3">
    <name type="scientific">Candidatus Magasanikbacteria bacterium RIFOXYD1_FULL_40_23</name>
    <dbReference type="NCBI Taxonomy" id="1798705"/>
    <lineage>
        <taxon>Bacteria</taxon>
        <taxon>Candidatus Magasanikiibacteriota</taxon>
    </lineage>
</organism>
<dbReference type="EMBL" id="MFRA01000005">
    <property type="protein sequence ID" value="OGH92620.1"/>
    <property type="molecule type" value="Genomic_DNA"/>
</dbReference>
<name>A0A1F6P9A6_9BACT</name>
<accession>A0A1F6P9A6</accession>
<dbReference type="Proteomes" id="UP000176634">
    <property type="component" value="Unassembled WGS sequence"/>
</dbReference>
<proteinExistence type="predicted"/>